<evidence type="ECO:0000259" key="2">
    <source>
        <dbReference type="Pfam" id="PF19281"/>
    </source>
</evidence>
<dbReference type="InterPro" id="IPR045545">
    <property type="entry name" value="PHYIP/PHIPL_C"/>
</dbReference>
<dbReference type="PANTHER" id="PTHR15698:SF10">
    <property type="entry name" value="PHYTANOYL-COA HYDROXYLASE-INTERACTING PROTEIN-LIKE C-TERMINAL DOMAIN-CONTAINING PROTEIN"/>
    <property type="match status" value="1"/>
</dbReference>
<evidence type="ECO:0000313" key="3">
    <source>
        <dbReference type="EMBL" id="ELU13994.1"/>
    </source>
</evidence>
<feature type="domain" description="Phytanoyl-CoA hydroxylase-interacting protein-like C-terminal" evidence="2">
    <location>
        <begin position="37"/>
        <end position="194"/>
    </location>
</feature>
<proteinExistence type="predicted"/>
<dbReference type="Proteomes" id="UP000014760">
    <property type="component" value="Unassembled WGS sequence"/>
</dbReference>
<dbReference type="EMBL" id="AMQN01018758">
    <property type="status" value="NOT_ANNOTATED_CDS"/>
    <property type="molecule type" value="Genomic_DNA"/>
</dbReference>
<feature type="compositionally biased region" description="Basic and acidic residues" evidence="1">
    <location>
        <begin position="220"/>
        <end position="232"/>
    </location>
</feature>
<name>R7V5Y5_CAPTE</name>
<dbReference type="EMBL" id="KB294863">
    <property type="protein sequence ID" value="ELU13994.1"/>
    <property type="molecule type" value="Genomic_DNA"/>
</dbReference>
<dbReference type="Pfam" id="PF19281">
    <property type="entry name" value="PHYHIP_C"/>
    <property type="match status" value="1"/>
</dbReference>
<dbReference type="EnsemblMetazoa" id="CapteT205419">
    <property type="protein sequence ID" value="CapteP205419"/>
    <property type="gene ID" value="CapteG205419"/>
</dbReference>
<gene>
    <name evidence="3" type="ORF">CAPTEDRAFT_205419</name>
</gene>
<evidence type="ECO:0000313" key="4">
    <source>
        <dbReference type="EnsemblMetazoa" id="CapteP205419"/>
    </source>
</evidence>
<dbReference type="OMA" id="FICTENF"/>
<dbReference type="InterPro" id="IPR042868">
    <property type="entry name" value="PHYHIP/PHYHIPL"/>
</dbReference>
<organism evidence="3">
    <name type="scientific">Capitella teleta</name>
    <name type="common">Polychaete worm</name>
    <dbReference type="NCBI Taxonomy" id="283909"/>
    <lineage>
        <taxon>Eukaryota</taxon>
        <taxon>Metazoa</taxon>
        <taxon>Spiralia</taxon>
        <taxon>Lophotrochozoa</taxon>
        <taxon>Annelida</taxon>
        <taxon>Polychaeta</taxon>
        <taxon>Sedentaria</taxon>
        <taxon>Scolecida</taxon>
        <taxon>Capitellidae</taxon>
        <taxon>Capitella</taxon>
    </lineage>
</organism>
<reference evidence="5" key="1">
    <citation type="submission" date="2012-12" db="EMBL/GenBank/DDBJ databases">
        <authorList>
            <person name="Hellsten U."/>
            <person name="Grimwood J."/>
            <person name="Chapman J.A."/>
            <person name="Shapiro H."/>
            <person name="Aerts A."/>
            <person name="Otillar R.P."/>
            <person name="Terry A.Y."/>
            <person name="Boore J.L."/>
            <person name="Simakov O."/>
            <person name="Marletaz F."/>
            <person name="Cho S.-J."/>
            <person name="Edsinger-Gonzales E."/>
            <person name="Havlak P."/>
            <person name="Kuo D.-H."/>
            <person name="Larsson T."/>
            <person name="Lv J."/>
            <person name="Arendt D."/>
            <person name="Savage R."/>
            <person name="Osoegawa K."/>
            <person name="de Jong P."/>
            <person name="Lindberg D.R."/>
            <person name="Seaver E.C."/>
            <person name="Weisblat D.A."/>
            <person name="Putnam N.H."/>
            <person name="Grigoriev I.V."/>
            <person name="Rokhsar D.S."/>
        </authorList>
    </citation>
    <scope>NUCLEOTIDE SEQUENCE</scope>
    <source>
        <strain evidence="5">I ESC-2004</strain>
    </source>
</reference>
<dbReference type="AlphaFoldDB" id="R7V5Y5"/>
<accession>R7V5Y5</accession>
<feature type="region of interest" description="Disordered" evidence="1">
    <location>
        <begin position="212"/>
        <end position="232"/>
    </location>
</feature>
<dbReference type="OrthoDB" id="6074776at2759"/>
<dbReference type="HOGENOM" id="CLU_054218_3_0_1"/>
<dbReference type="PANTHER" id="PTHR15698">
    <property type="entry name" value="PROTEIN CBG15099"/>
    <property type="match status" value="1"/>
</dbReference>
<keyword evidence="5" id="KW-1185">Reference proteome</keyword>
<evidence type="ECO:0000313" key="5">
    <source>
        <dbReference type="Proteomes" id="UP000014760"/>
    </source>
</evidence>
<evidence type="ECO:0000256" key="1">
    <source>
        <dbReference type="SAM" id="MobiDB-lite"/>
    </source>
</evidence>
<reference evidence="3 5" key="2">
    <citation type="journal article" date="2013" name="Nature">
        <title>Insights into bilaterian evolution from three spiralian genomes.</title>
        <authorList>
            <person name="Simakov O."/>
            <person name="Marletaz F."/>
            <person name="Cho S.J."/>
            <person name="Edsinger-Gonzales E."/>
            <person name="Havlak P."/>
            <person name="Hellsten U."/>
            <person name="Kuo D.H."/>
            <person name="Larsson T."/>
            <person name="Lv J."/>
            <person name="Arendt D."/>
            <person name="Savage R."/>
            <person name="Osoegawa K."/>
            <person name="de Jong P."/>
            <person name="Grimwood J."/>
            <person name="Chapman J.A."/>
            <person name="Shapiro H."/>
            <person name="Aerts A."/>
            <person name="Otillar R.P."/>
            <person name="Terry A.Y."/>
            <person name="Boore J.L."/>
            <person name="Grigoriev I.V."/>
            <person name="Lindberg D.R."/>
            <person name="Seaver E.C."/>
            <person name="Weisblat D.A."/>
            <person name="Putnam N.H."/>
            <person name="Rokhsar D.S."/>
        </authorList>
    </citation>
    <scope>NUCLEOTIDE SEQUENCE</scope>
    <source>
        <strain evidence="3 5">I ESC-2004</strain>
    </source>
</reference>
<protein>
    <recommendedName>
        <fullName evidence="2">Phytanoyl-CoA hydroxylase-interacting protein-like C-terminal domain-containing protein</fullName>
    </recommendedName>
</protein>
<reference evidence="4" key="3">
    <citation type="submission" date="2015-06" db="UniProtKB">
        <authorList>
            <consortium name="EnsemblMetazoa"/>
        </authorList>
    </citation>
    <scope>IDENTIFICATION</scope>
</reference>
<sequence length="232" mass="27231">MAKFHSVADLEFLYKKAVGYAAKQLSESQWNKNWQLVKYFYRDTSEERKLTVQRDQIMEMYVNDNNGDPRCPINGRLNGLHFATNINYGTGLPYEKTPYEKWRFIVPHAVMYRKCPNVYFSNFFCHWSGGPHHLSLVMTRSGSDADRFCLEHLPPVDMETNTFLRIQQQNDKTMTSIVNHGIWVEIFYTENVPIPPVDIKNPEWFLNDPENVNPQQGELQKPDDCRTCNVDR</sequence>